<sequence>MIASIVVAVVLVVVPASAPPGAVEVPETRIKLTVDPTPAPKPALRYLLLPEMRELTQGNPIPHYMKAVLEHESTSQAETMNRAALKQVDRAARMDKPDWQLLPKMKTDGFGLLLPDLQKMRFLATSLQGRFRDEIALRQFDAAVGTAKTLFALARHTGDHPTLIGTLVGIAIASVAIAPFEEMLEQPGCPNFYWALTNLPTPFITMEKAADGERVLVLSDLFRDLDDKNPMTTAQLKKVIAYIDRLRGLSDRELKTVAWLSGHAKDETYMEAARHRLIDSGIPAERLAGFSTYQVILLNERIEFEVQQDEALKLFNLSTWESLALLDAMPNQKGRALFADFLSAYGRVRRAQGRLEQRIALLRHVEALRLYAAAHAGKLPEKLADVGVPLPADPFTGKPVRYELVDGVAHLRGSPPKGEEQTPAYNLHYEITIRK</sequence>
<feature type="chain" id="PRO_5026776170" evidence="1">
    <location>
        <begin position="19"/>
        <end position="435"/>
    </location>
</feature>
<reference evidence="3" key="1">
    <citation type="submission" date="2020-05" db="EMBL/GenBank/DDBJ databases">
        <title>Frigoriglobus tundricola gen. nov., sp. nov., a psychrotolerant cellulolytic planctomycete of the family Gemmataceae with two divergent copies of 16S rRNA gene.</title>
        <authorList>
            <person name="Kulichevskaya I.S."/>
            <person name="Ivanova A.A."/>
            <person name="Naumoff D.G."/>
            <person name="Beletsky A.V."/>
            <person name="Rijpstra W.I.C."/>
            <person name="Sinninghe Damste J.S."/>
            <person name="Mardanov A.V."/>
            <person name="Ravin N.V."/>
            <person name="Dedysh S.N."/>
        </authorList>
    </citation>
    <scope>NUCLEOTIDE SEQUENCE [LARGE SCALE GENOMIC DNA]</scope>
    <source>
        <strain evidence="3">PL17</strain>
    </source>
</reference>
<evidence type="ECO:0000313" key="3">
    <source>
        <dbReference type="Proteomes" id="UP000503447"/>
    </source>
</evidence>
<evidence type="ECO:0000256" key="1">
    <source>
        <dbReference type="SAM" id="SignalP"/>
    </source>
</evidence>
<proteinExistence type="predicted"/>
<feature type="signal peptide" evidence="1">
    <location>
        <begin position="1"/>
        <end position="18"/>
    </location>
</feature>
<dbReference type="Proteomes" id="UP000503447">
    <property type="component" value="Chromosome"/>
</dbReference>
<dbReference type="AlphaFoldDB" id="A0A6M5Z1D6"/>
<protein>
    <submittedName>
        <fullName evidence="2">Uncharacterized protein</fullName>
    </submittedName>
</protein>
<name>A0A6M5Z1D6_9BACT</name>
<gene>
    <name evidence="2" type="ORF">FTUN_6823</name>
</gene>
<dbReference type="RefSeq" id="WP_171474223.1">
    <property type="nucleotide sequence ID" value="NZ_CP053452.2"/>
</dbReference>
<dbReference type="KEGG" id="ftj:FTUN_6823"/>
<accession>A0A6M5Z1D6</accession>
<keyword evidence="3" id="KW-1185">Reference proteome</keyword>
<keyword evidence="1" id="KW-0732">Signal</keyword>
<evidence type="ECO:0000313" key="2">
    <source>
        <dbReference type="EMBL" id="QJW99221.1"/>
    </source>
</evidence>
<dbReference type="EMBL" id="CP053452">
    <property type="protein sequence ID" value="QJW99221.1"/>
    <property type="molecule type" value="Genomic_DNA"/>
</dbReference>
<organism evidence="2 3">
    <name type="scientific">Frigoriglobus tundricola</name>
    <dbReference type="NCBI Taxonomy" id="2774151"/>
    <lineage>
        <taxon>Bacteria</taxon>
        <taxon>Pseudomonadati</taxon>
        <taxon>Planctomycetota</taxon>
        <taxon>Planctomycetia</taxon>
        <taxon>Gemmatales</taxon>
        <taxon>Gemmataceae</taxon>
        <taxon>Frigoriglobus</taxon>
    </lineage>
</organism>